<evidence type="ECO:0000256" key="4">
    <source>
        <dbReference type="ARBA" id="ARBA00022519"/>
    </source>
</evidence>
<dbReference type="NCBIfam" id="TIGR02532">
    <property type="entry name" value="IV_pilin_GFxxxE"/>
    <property type="match status" value="1"/>
</dbReference>
<keyword evidence="7 9" id="KW-0472">Membrane</keyword>
<keyword evidence="5 9" id="KW-0812">Transmembrane</keyword>
<evidence type="ECO:0000256" key="9">
    <source>
        <dbReference type="SAM" id="Phobius"/>
    </source>
</evidence>
<dbReference type="EMBL" id="JAHRGL010000002">
    <property type="protein sequence ID" value="MBV2131596.1"/>
    <property type="molecule type" value="Genomic_DNA"/>
</dbReference>
<feature type="compositionally biased region" description="Basic and acidic residues" evidence="8">
    <location>
        <begin position="160"/>
        <end position="182"/>
    </location>
</feature>
<protein>
    <submittedName>
        <fullName evidence="11">GspH/FimT family pseudopilin</fullName>
    </submittedName>
</protein>
<reference evidence="11 12" key="1">
    <citation type="submission" date="2021-06" db="EMBL/GenBank/DDBJ databases">
        <title>Differences between aerobic and microaerobic xylene degrading microbial communities.</title>
        <authorList>
            <person name="Banerjee S."/>
            <person name="Tancsics A."/>
        </authorList>
    </citation>
    <scope>NUCLEOTIDE SEQUENCE [LARGE SCALE GENOMIC DNA]</scope>
    <source>
        <strain evidence="11 12">MAP12</strain>
    </source>
</reference>
<evidence type="ECO:0000256" key="7">
    <source>
        <dbReference type="ARBA" id="ARBA00023136"/>
    </source>
</evidence>
<evidence type="ECO:0000256" key="5">
    <source>
        <dbReference type="ARBA" id="ARBA00022692"/>
    </source>
</evidence>
<dbReference type="InterPro" id="IPR022346">
    <property type="entry name" value="T2SS_GspH"/>
</dbReference>
<evidence type="ECO:0000259" key="10">
    <source>
        <dbReference type="Pfam" id="PF12019"/>
    </source>
</evidence>
<evidence type="ECO:0000256" key="8">
    <source>
        <dbReference type="SAM" id="MobiDB-lite"/>
    </source>
</evidence>
<keyword evidence="6 9" id="KW-1133">Transmembrane helix</keyword>
<feature type="domain" description="General secretion pathway GspH" evidence="10">
    <location>
        <begin position="46"/>
        <end position="143"/>
    </location>
</feature>
<evidence type="ECO:0000256" key="1">
    <source>
        <dbReference type="ARBA" id="ARBA00004377"/>
    </source>
</evidence>
<keyword evidence="3" id="KW-0488">Methylation</keyword>
<keyword evidence="12" id="KW-1185">Reference proteome</keyword>
<gene>
    <name evidence="11" type="ORF">KRX52_02155</name>
</gene>
<evidence type="ECO:0000256" key="6">
    <source>
        <dbReference type="ARBA" id="ARBA00022989"/>
    </source>
</evidence>
<evidence type="ECO:0000313" key="12">
    <source>
        <dbReference type="Proteomes" id="UP000813068"/>
    </source>
</evidence>
<feature type="region of interest" description="Disordered" evidence="8">
    <location>
        <begin position="160"/>
        <end position="189"/>
    </location>
</feature>
<dbReference type="Pfam" id="PF07963">
    <property type="entry name" value="N_methyl"/>
    <property type="match status" value="1"/>
</dbReference>
<comment type="subcellular location">
    <subcellularLocation>
        <location evidence="1">Cell inner membrane</location>
        <topology evidence="1">Single-pass membrane protein</topology>
    </subcellularLocation>
</comment>
<organism evidence="11 12">
    <name type="scientific">Geopseudomonas aromaticivorans</name>
    <dbReference type="NCBI Taxonomy" id="2849492"/>
    <lineage>
        <taxon>Bacteria</taxon>
        <taxon>Pseudomonadati</taxon>
        <taxon>Pseudomonadota</taxon>
        <taxon>Gammaproteobacteria</taxon>
        <taxon>Pseudomonadales</taxon>
        <taxon>Pseudomonadaceae</taxon>
        <taxon>Geopseudomonas</taxon>
    </lineage>
</organism>
<name>A0ABS6MS30_9GAMM</name>
<dbReference type="RefSeq" id="WP_217679510.1">
    <property type="nucleotide sequence ID" value="NZ_JAHRGL010000002.1"/>
</dbReference>
<dbReference type="Pfam" id="PF12019">
    <property type="entry name" value="GspH"/>
    <property type="match status" value="1"/>
</dbReference>
<comment type="caution">
    <text evidence="11">The sequence shown here is derived from an EMBL/GenBank/DDBJ whole genome shotgun (WGS) entry which is preliminary data.</text>
</comment>
<evidence type="ECO:0000256" key="2">
    <source>
        <dbReference type="ARBA" id="ARBA00022475"/>
    </source>
</evidence>
<keyword evidence="2" id="KW-1003">Cell membrane</keyword>
<dbReference type="Proteomes" id="UP000813068">
    <property type="component" value="Unassembled WGS sequence"/>
</dbReference>
<evidence type="ECO:0000256" key="3">
    <source>
        <dbReference type="ARBA" id="ARBA00022481"/>
    </source>
</evidence>
<sequence length="189" mass="20459">MCVAGSEARGFTLMELLVVLVIAGLAASLIGPGFQRMLPGVGLETEARTLAAMLRHARSQAILSGQPVSIGEDAESGGLRLSYREAPYIPRKGIEVKLEGGPASGDLGSGAAQILFFPPGDSSGGSLTLKMGDDKSRVIQVDWLSGRVLRTTEEAQAQLKMEREKVEKARARDKERRRDRTPEMFNEEY</sequence>
<dbReference type="InterPro" id="IPR012902">
    <property type="entry name" value="N_methyl_site"/>
</dbReference>
<feature type="transmembrane region" description="Helical" evidence="9">
    <location>
        <begin position="12"/>
        <end position="30"/>
    </location>
</feature>
<accession>A0ABS6MS30</accession>
<proteinExistence type="predicted"/>
<keyword evidence="4" id="KW-0997">Cell inner membrane</keyword>
<evidence type="ECO:0000313" key="11">
    <source>
        <dbReference type="EMBL" id="MBV2131596.1"/>
    </source>
</evidence>